<feature type="domain" description="EF-hand" evidence="1">
    <location>
        <begin position="138"/>
        <end position="173"/>
    </location>
</feature>
<sequence>MAVSGEPSKHWCRKIRSMFRQWDVEAGLKGYVTEEDFKNRVGKTLERFPELASSKDKLIERAHHHWVEHCNLGVKMPPGYRLTEAQYIQNFWLFIHSPKFDQYLKEASQIIWDGLDKEKKGFLTKEEAHAHGIRVTNDKDHASRGIFETMDEKKSGRITFEDTIKAQRFFFTDQNDESHPFNHIRGPLVD</sequence>
<accession>B0M1D1</accession>
<evidence type="ECO:0000259" key="1">
    <source>
        <dbReference type="PROSITE" id="PS50222"/>
    </source>
</evidence>
<dbReference type="GO" id="GO:0005509">
    <property type="term" value="F:calcium ion binding"/>
    <property type="evidence" value="ECO:0007669"/>
    <property type="project" value="InterPro"/>
</dbReference>
<organism evidence="2">
    <name type="scientific">Halichondria okadai</name>
    <name type="common">Marine sponge</name>
    <name type="synonym">Reniera okadai</name>
    <dbReference type="NCBI Taxonomy" id="163232"/>
    <lineage>
        <taxon>Eukaryota</taxon>
        <taxon>Metazoa</taxon>
        <taxon>Porifera</taxon>
        <taxon>Demospongiae</taxon>
        <taxon>Heteroscleromorpha</taxon>
        <taxon>Suberitida</taxon>
        <taxon>Halichondriidae</taxon>
        <taxon>Halichondria</taxon>
        <taxon>Halichondria (Halichondria)</taxon>
    </lineage>
</organism>
<dbReference type="InterPro" id="IPR002048">
    <property type="entry name" value="EF_hand_dom"/>
</dbReference>
<dbReference type="AlphaFoldDB" id="B0M1D1"/>
<dbReference type="Gene3D" id="1.10.238.10">
    <property type="entry name" value="EF-hand"/>
    <property type="match status" value="1"/>
</dbReference>
<evidence type="ECO:0000313" key="2">
    <source>
        <dbReference type="EMBL" id="BAG06945.1"/>
    </source>
</evidence>
<dbReference type="InterPro" id="IPR011992">
    <property type="entry name" value="EF-hand-dom_pair"/>
</dbReference>
<dbReference type="PROSITE" id="PS50222">
    <property type="entry name" value="EF_HAND_2"/>
    <property type="match status" value="1"/>
</dbReference>
<dbReference type="SUPFAM" id="SSF47473">
    <property type="entry name" value="EF-hand"/>
    <property type="match status" value="1"/>
</dbReference>
<proteinExistence type="evidence at transcript level"/>
<dbReference type="ChEMBL" id="CHEMBL1275218"/>
<reference evidence="2" key="1">
    <citation type="journal article" date="2007" name="Biochemistry">
        <title>Isolation and characterization of okadaic acid binding proteins from the marine sponge Halichondria okadai.</title>
        <authorList>
            <person name="Sugiyama N."/>
            <person name="Konoki K."/>
            <person name="Tachibana K."/>
        </authorList>
    </citation>
    <scope>NUCLEOTIDE SEQUENCE</scope>
</reference>
<name>B0M1D1_HALOK</name>
<dbReference type="EMBL" id="AB354045">
    <property type="protein sequence ID" value="BAG06945.1"/>
    <property type="molecule type" value="mRNA"/>
</dbReference>
<protein>
    <submittedName>
        <fullName evidence="2">Okadaic acid binding protein 2.3</fullName>
    </submittedName>
</protein>